<keyword evidence="5" id="KW-1185">Reference proteome</keyword>
<accession>A0A060AGS0</accession>
<dbReference type="RefSeq" id="YP_009042266.1">
    <property type="nucleotide sequence ID" value="NC_024354.1"/>
</dbReference>
<protein>
    <submittedName>
        <fullName evidence="4">Putative tail fiber assembly protein</fullName>
    </submittedName>
</protein>
<evidence type="ECO:0000313" key="5">
    <source>
        <dbReference type="Proteomes" id="UP000026984"/>
    </source>
</evidence>
<evidence type="ECO:0000313" key="4">
    <source>
        <dbReference type="EMBL" id="AIA64559.1"/>
    </source>
</evidence>
<organism evidence="4 5">
    <name type="scientific">Cronobacter phage CR8</name>
    <dbReference type="NCBI Taxonomy" id="1327934"/>
    <lineage>
        <taxon>Viruses</taxon>
        <taxon>Duplodnaviria</taxon>
        <taxon>Heunggongvirae</taxon>
        <taxon>Uroviricota</taxon>
        <taxon>Caudoviricetes</taxon>
        <taxon>Vequintavirinae</taxon>
        <taxon>Certrevirus</taxon>
        <taxon>Certrevirus CR8</taxon>
    </lineage>
</organism>
<dbReference type="InterPro" id="IPR003458">
    <property type="entry name" value="Phage_T4_Gp38_tail_assem"/>
</dbReference>
<keyword evidence="2" id="KW-1245">Viral tail assembly</keyword>
<evidence type="ECO:0000256" key="3">
    <source>
        <dbReference type="ARBA" id="ARBA00023138"/>
    </source>
</evidence>
<comment type="similarity">
    <text evidence="1">Belongs to the tfa family.</text>
</comment>
<dbReference type="EMBL" id="KC954774">
    <property type="protein sequence ID" value="AIA64559.1"/>
    <property type="molecule type" value="Genomic_DNA"/>
</dbReference>
<dbReference type="Pfam" id="PF02413">
    <property type="entry name" value="Caudo_TAP"/>
    <property type="match status" value="1"/>
</dbReference>
<keyword evidence="3" id="KW-1246">Viral tail fiber assembly</keyword>
<proteinExistence type="inferred from homology"/>
<name>A0A060AGS0_9CAUD</name>
<dbReference type="KEGG" id="vg:19686780"/>
<evidence type="ECO:0000256" key="2">
    <source>
        <dbReference type="ARBA" id="ARBA00022465"/>
    </source>
</evidence>
<evidence type="ECO:0000256" key="1">
    <source>
        <dbReference type="ARBA" id="ARBA00008579"/>
    </source>
</evidence>
<dbReference type="GO" id="GO:0098004">
    <property type="term" value="P:virus tail fiber assembly"/>
    <property type="evidence" value="ECO:0007669"/>
    <property type="project" value="UniProtKB-KW"/>
</dbReference>
<gene>
    <name evidence="4" type="ORF">CR8_029</name>
</gene>
<keyword evidence="2" id="KW-1188">Viral release from host cell</keyword>
<reference evidence="4 5" key="1">
    <citation type="submission" date="2013-04" db="EMBL/GenBank/DDBJ databases">
        <title>Complete Genome Sequence of Cronobacter sakazakii Bacteriophage CR8.</title>
        <authorList>
            <person name="Kim Y."/>
            <person name="Shin H."/>
            <person name="Ryu S."/>
        </authorList>
    </citation>
    <scope>NUCLEOTIDE SEQUENCE [LARGE SCALE GENOMIC DNA]</scope>
</reference>
<dbReference type="Proteomes" id="UP000026984">
    <property type="component" value="Segment"/>
</dbReference>
<sequence length="171" mass="19348">MRMNNFKHYNPEAKAFGEGVQYFSDDKGRDFYESLDLFTKKYVVLFDEFGMVRFLVKSVDISMTYPLGLSISDLNSIPKDFDIMKGPWMFDGKKITKVDFDLAIGTAKRKKAIMGSLSSQITPLADAVGLGEATEEEIEKYNALLKLRVKLNRISDDTPASEIDWSEFTAA</sequence>
<dbReference type="GeneID" id="19686780"/>